<dbReference type="Proteomes" id="UP000298416">
    <property type="component" value="Unassembled WGS sequence"/>
</dbReference>
<evidence type="ECO:0000313" key="1">
    <source>
        <dbReference type="EMBL" id="KAG6410491.1"/>
    </source>
</evidence>
<evidence type="ECO:0000313" key="2">
    <source>
        <dbReference type="Proteomes" id="UP000298416"/>
    </source>
</evidence>
<reference evidence="1" key="2">
    <citation type="submission" date="2020-08" db="EMBL/GenBank/DDBJ databases">
        <title>Plant Genome Project.</title>
        <authorList>
            <person name="Zhang R.-G."/>
        </authorList>
    </citation>
    <scope>NUCLEOTIDE SEQUENCE</scope>
    <source>
        <strain evidence="1">Huo1</strain>
        <tissue evidence="1">Leaf</tissue>
    </source>
</reference>
<organism evidence="1">
    <name type="scientific">Salvia splendens</name>
    <name type="common">Scarlet sage</name>
    <dbReference type="NCBI Taxonomy" id="180675"/>
    <lineage>
        <taxon>Eukaryota</taxon>
        <taxon>Viridiplantae</taxon>
        <taxon>Streptophyta</taxon>
        <taxon>Embryophyta</taxon>
        <taxon>Tracheophyta</taxon>
        <taxon>Spermatophyta</taxon>
        <taxon>Magnoliopsida</taxon>
        <taxon>eudicotyledons</taxon>
        <taxon>Gunneridae</taxon>
        <taxon>Pentapetalae</taxon>
        <taxon>asterids</taxon>
        <taxon>lamiids</taxon>
        <taxon>Lamiales</taxon>
        <taxon>Lamiaceae</taxon>
        <taxon>Nepetoideae</taxon>
        <taxon>Mentheae</taxon>
        <taxon>Salviinae</taxon>
        <taxon>Salvia</taxon>
        <taxon>Salvia subgen. Calosphace</taxon>
        <taxon>core Calosphace</taxon>
    </lineage>
</organism>
<reference evidence="1" key="1">
    <citation type="submission" date="2018-01" db="EMBL/GenBank/DDBJ databases">
        <authorList>
            <person name="Mao J.F."/>
        </authorList>
    </citation>
    <scope>NUCLEOTIDE SEQUENCE</scope>
    <source>
        <strain evidence="1">Huo1</strain>
        <tissue evidence="1">Leaf</tissue>
    </source>
</reference>
<keyword evidence="2" id="KW-1185">Reference proteome</keyword>
<name>A0A8X8XFG9_SALSN</name>
<gene>
    <name evidence="1" type="ORF">SASPL_128552</name>
</gene>
<dbReference type="EMBL" id="PNBA02000010">
    <property type="protein sequence ID" value="KAG6410491.1"/>
    <property type="molecule type" value="Genomic_DNA"/>
</dbReference>
<proteinExistence type="predicted"/>
<protein>
    <submittedName>
        <fullName evidence="1">Uncharacterized protein</fullName>
    </submittedName>
</protein>
<comment type="caution">
    <text evidence="1">The sequence shown here is derived from an EMBL/GenBank/DDBJ whole genome shotgun (WGS) entry which is preliminary data.</text>
</comment>
<dbReference type="AlphaFoldDB" id="A0A8X8XFG9"/>
<sequence>MVLKPETPINPINRLFIMANGLGYMSRGPGSGVTWSKGEHSTALASATDATIQELERDNKRDCGDFATLWEAHYSHFSQAVLSLLQEALDSMFHKAELWLANQSPLPQSELRDVDVQRIQTI</sequence>
<accession>A0A8X8XFG9</accession>